<dbReference type="GO" id="GO:0008270">
    <property type="term" value="F:zinc ion binding"/>
    <property type="evidence" value="ECO:0007669"/>
    <property type="project" value="UniProtKB-KW"/>
</dbReference>
<dbReference type="OMA" id="MESHITD"/>
<dbReference type="VEuPathDB" id="VectorBase:CSON000866"/>
<dbReference type="PANTHER" id="PTHR35317:SF40">
    <property type="entry name" value="CCHC-TYPE DOMAIN-CONTAINING PROTEIN"/>
    <property type="match status" value="1"/>
</dbReference>
<dbReference type="EMBL" id="UFQS01001141">
    <property type="protein sequence ID" value="SSX09226.1"/>
    <property type="molecule type" value="Genomic_DNA"/>
</dbReference>
<evidence type="ECO:0000259" key="2">
    <source>
        <dbReference type="PROSITE" id="PS50158"/>
    </source>
</evidence>
<protein>
    <submittedName>
        <fullName evidence="4">CSON000866 protein</fullName>
    </submittedName>
</protein>
<evidence type="ECO:0000313" key="4">
    <source>
        <dbReference type="EMBL" id="SSX29128.1"/>
    </source>
</evidence>
<dbReference type="PANTHER" id="PTHR35317">
    <property type="entry name" value="OS04G0629600 PROTEIN"/>
    <property type="match status" value="1"/>
</dbReference>
<dbReference type="PROSITE" id="PS50158">
    <property type="entry name" value="ZF_CCHC"/>
    <property type="match status" value="1"/>
</dbReference>
<accession>A0A336MT36</accession>
<dbReference type="Gene3D" id="4.10.60.10">
    <property type="entry name" value="Zinc finger, CCHC-type"/>
    <property type="match status" value="1"/>
</dbReference>
<keyword evidence="1" id="KW-0862">Zinc</keyword>
<name>A0A336MT36_CULSO</name>
<evidence type="ECO:0000313" key="3">
    <source>
        <dbReference type="EMBL" id="SSX09226.1"/>
    </source>
</evidence>
<dbReference type="EMBL" id="UFQT01001141">
    <property type="protein sequence ID" value="SSX29128.1"/>
    <property type="molecule type" value="Genomic_DNA"/>
</dbReference>
<keyword evidence="1" id="KW-0479">Metal-binding</keyword>
<feature type="domain" description="CCHC-type" evidence="2">
    <location>
        <begin position="189"/>
        <end position="203"/>
    </location>
</feature>
<organism evidence="4">
    <name type="scientific">Culicoides sonorensis</name>
    <name type="common">Biting midge</name>
    <dbReference type="NCBI Taxonomy" id="179676"/>
    <lineage>
        <taxon>Eukaryota</taxon>
        <taxon>Metazoa</taxon>
        <taxon>Ecdysozoa</taxon>
        <taxon>Arthropoda</taxon>
        <taxon>Hexapoda</taxon>
        <taxon>Insecta</taxon>
        <taxon>Pterygota</taxon>
        <taxon>Neoptera</taxon>
        <taxon>Endopterygota</taxon>
        <taxon>Diptera</taxon>
        <taxon>Nematocera</taxon>
        <taxon>Chironomoidea</taxon>
        <taxon>Ceratopogonidae</taxon>
        <taxon>Ceratopogoninae</taxon>
        <taxon>Culicoides</taxon>
        <taxon>Monoculicoides</taxon>
    </lineage>
</organism>
<dbReference type="Pfam" id="PF14223">
    <property type="entry name" value="Retrotran_gag_2"/>
    <property type="match status" value="1"/>
</dbReference>
<proteinExistence type="predicted"/>
<reference evidence="4" key="2">
    <citation type="submission" date="2018-07" db="EMBL/GenBank/DDBJ databases">
        <authorList>
            <person name="Quirk P.G."/>
            <person name="Krulwich T.A."/>
        </authorList>
    </citation>
    <scope>NUCLEOTIDE SEQUENCE</scope>
</reference>
<dbReference type="SUPFAM" id="SSF57756">
    <property type="entry name" value="Retrovirus zinc finger-like domains"/>
    <property type="match status" value="1"/>
</dbReference>
<dbReference type="InterPro" id="IPR001878">
    <property type="entry name" value="Znf_CCHC"/>
</dbReference>
<sequence length="247" mass="28302">MRMYLMKEDCWDSVNDTIDNVDTPEIEIKRKEEKSLTLISLNVEDSQLVLLRHATSGCEAWKILRELHERNTTSNKVRTFKQLFTTKLSPGGSMEQHILKITEAAAKLEAMDCKVNDEIIVAAILASLGDEYSAIVTAIDAWDDSRLTLSLVKGKLLEVWQKIKERENAEVAFTVTMGGKPPKKKDIFRCYWCKGVGHLKRDCILMKEYIKERNENKSAKMARFSKWYSSVSQFPQSGTLTREHPLI</sequence>
<dbReference type="InterPro" id="IPR036875">
    <property type="entry name" value="Znf_CCHC_sf"/>
</dbReference>
<keyword evidence="1" id="KW-0863">Zinc-finger</keyword>
<gene>
    <name evidence="4" type="primary">CSON000866</name>
</gene>
<dbReference type="AlphaFoldDB" id="A0A336MT36"/>
<dbReference type="GO" id="GO:0003676">
    <property type="term" value="F:nucleic acid binding"/>
    <property type="evidence" value="ECO:0007669"/>
    <property type="project" value="InterPro"/>
</dbReference>
<evidence type="ECO:0000256" key="1">
    <source>
        <dbReference type="PROSITE-ProRule" id="PRU00047"/>
    </source>
</evidence>
<reference evidence="3" key="1">
    <citation type="submission" date="2018-04" db="EMBL/GenBank/DDBJ databases">
        <authorList>
            <person name="Go L.Y."/>
            <person name="Mitchell J.A."/>
        </authorList>
    </citation>
    <scope>NUCLEOTIDE SEQUENCE</scope>
    <source>
        <tissue evidence="3">Whole organism</tissue>
    </source>
</reference>